<protein>
    <submittedName>
        <fullName evidence="2">Uncharacterized protein</fullName>
    </submittedName>
</protein>
<sequence length="176" mass="19489">MSYWTLGLFCVGVGVALVALFICCGYMLAVDVTLTTSRFLAYPPGAVWRGLADHESNPVTGQACRSQRPFGTGDMPGWVEQMGSSSVVVKTVESNKPTLLVRHFDDRGTTMTSRMVYQMEAAEEEGVRGTRITMIQDVSVPRGTWHTPLFRILVRIFGTKGMTAFLARLNRYLGRT</sequence>
<keyword evidence="3" id="KW-1185">Reference proteome</keyword>
<dbReference type="SUPFAM" id="SSF55961">
    <property type="entry name" value="Bet v1-like"/>
    <property type="match status" value="1"/>
</dbReference>
<organism evidence="2 3">
    <name type="scientific">Thecamonas trahens ATCC 50062</name>
    <dbReference type="NCBI Taxonomy" id="461836"/>
    <lineage>
        <taxon>Eukaryota</taxon>
        <taxon>Apusozoa</taxon>
        <taxon>Apusomonadida</taxon>
        <taxon>Apusomonadidae</taxon>
        <taxon>Thecamonas</taxon>
    </lineage>
</organism>
<dbReference type="GeneID" id="25559876"/>
<dbReference type="InterPro" id="IPR023393">
    <property type="entry name" value="START-like_dom_sf"/>
</dbReference>
<gene>
    <name evidence="2" type="ORF">AMSG_00049</name>
</gene>
<feature type="transmembrane region" description="Helical" evidence="1">
    <location>
        <begin position="6"/>
        <end position="29"/>
    </location>
</feature>
<dbReference type="Gene3D" id="3.30.530.20">
    <property type="match status" value="1"/>
</dbReference>
<accession>A0A0L0D1D0</accession>
<name>A0A0L0D1D0_THETB</name>
<dbReference type="Proteomes" id="UP000054408">
    <property type="component" value="Unassembled WGS sequence"/>
</dbReference>
<dbReference type="AlphaFoldDB" id="A0A0L0D1D0"/>
<evidence type="ECO:0000313" key="3">
    <source>
        <dbReference type="Proteomes" id="UP000054408"/>
    </source>
</evidence>
<dbReference type="EMBL" id="GL349433">
    <property type="protein sequence ID" value="KNC45935.1"/>
    <property type="molecule type" value="Genomic_DNA"/>
</dbReference>
<keyword evidence="1" id="KW-0812">Transmembrane</keyword>
<evidence type="ECO:0000256" key="1">
    <source>
        <dbReference type="SAM" id="Phobius"/>
    </source>
</evidence>
<keyword evidence="1" id="KW-0472">Membrane</keyword>
<keyword evidence="1" id="KW-1133">Transmembrane helix</keyword>
<proteinExistence type="predicted"/>
<reference evidence="2 3" key="1">
    <citation type="submission" date="2010-05" db="EMBL/GenBank/DDBJ databases">
        <title>The Genome Sequence of Thecamonas trahens ATCC 50062.</title>
        <authorList>
            <consortium name="The Broad Institute Genome Sequencing Platform"/>
            <person name="Russ C."/>
            <person name="Cuomo C."/>
            <person name="Shea T."/>
            <person name="Young S.K."/>
            <person name="Zeng Q."/>
            <person name="Koehrsen M."/>
            <person name="Haas B."/>
            <person name="Borodovsky M."/>
            <person name="Guigo R."/>
            <person name="Alvarado L."/>
            <person name="Berlin A."/>
            <person name="Bochicchio J."/>
            <person name="Borenstein D."/>
            <person name="Chapman S."/>
            <person name="Chen Z."/>
            <person name="Freedman E."/>
            <person name="Gellesch M."/>
            <person name="Goldberg J."/>
            <person name="Griggs A."/>
            <person name="Gujja S."/>
            <person name="Heilman E."/>
            <person name="Heiman D."/>
            <person name="Hepburn T."/>
            <person name="Howarth C."/>
            <person name="Jen D."/>
            <person name="Larson L."/>
            <person name="Mehta T."/>
            <person name="Park D."/>
            <person name="Pearson M."/>
            <person name="Roberts A."/>
            <person name="Saif S."/>
            <person name="Shenoy N."/>
            <person name="Sisk P."/>
            <person name="Stolte C."/>
            <person name="Sykes S."/>
            <person name="Thomson T."/>
            <person name="Walk T."/>
            <person name="White J."/>
            <person name="Yandava C."/>
            <person name="Burger G."/>
            <person name="Gray M.W."/>
            <person name="Holland P.W.H."/>
            <person name="King N."/>
            <person name="Lang F.B.F."/>
            <person name="Roger A.J."/>
            <person name="Ruiz-Trillo I."/>
            <person name="Lander E."/>
            <person name="Nusbaum C."/>
        </authorList>
    </citation>
    <scope>NUCLEOTIDE SEQUENCE [LARGE SCALE GENOMIC DNA]</scope>
    <source>
        <strain evidence="2 3">ATCC 50062</strain>
    </source>
</reference>
<evidence type="ECO:0000313" key="2">
    <source>
        <dbReference type="EMBL" id="KNC45935.1"/>
    </source>
</evidence>
<dbReference type="RefSeq" id="XP_013762918.1">
    <property type="nucleotide sequence ID" value="XM_013907464.1"/>
</dbReference>